<evidence type="ECO:0000256" key="2">
    <source>
        <dbReference type="ARBA" id="ARBA00022670"/>
    </source>
</evidence>
<dbReference type="EMBL" id="BMKA01000002">
    <property type="protein sequence ID" value="GGA15787.1"/>
    <property type="molecule type" value="Genomic_DNA"/>
</dbReference>
<dbReference type="GO" id="GO:0004222">
    <property type="term" value="F:metalloendopeptidase activity"/>
    <property type="evidence" value="ECO:0007669"/>
    <property type="project" value="InterPro"/>
</dbReference>
<keyword evidence="4 7" id="KW-0378">Hydrolase</keyword>
<evidence type="ECO:0000313" key="10">
    <source>
        <dbReference type="Proteomes" id="UP000628017"/>
    </source>
</evidence>
<reference evidence="9" key="1">
    <citation type="journal article" date="2014" name="Int. J. Syst. Evol. Microbiol.">
        <title>Complete genome sequence of Corynebacterium casei LMG S-19264T (=DSM 44701T), isolated from a smear-ripened cheese.</title>
        <authorList>
            <consortium name="US DOE Joint Genome Institute (JGI-PGF)"/>
            <person name="Walter F."/>
            <person name="Albersmeier A."/>
            <person name="Kalinowski J."/>
            <person name="Ruckert C."/>
        </authorList>
    </citation>
    <scope>NUCLEOTIDE SEQUENCE</scope>
    <source>
        <strain evidence="9">CGMCC 1.15880</strain>
    </source>
</reference>
<dbReference type="Gene3D" id="3.40.390.10">
    <property type="entry name" value="Collagenase (Catalytic Domain)"/>
    <property type="match status" value="1"/>
</dbReference>
<dbReference type="InterPro" id="IPR034005">
    <property type="entry name" value="M3A_DCP"/>
</dbReference>
<dbReference type="AlphaFoldDB" id="A0A916QWB8"/>
<feature type="domain" description="Peptidase M3A/M3B catalytic" evidence="8">
    <location>
        <begin position="237"/>
        <end position="679"/>
    </location>
</feature>
<protein>
    <submittedName>
        <fullName evidence="9">Peptidyl-dipeptidase Dcp</fullName>
    </submittedName>
</protein>
<evidence type="ECO:0000256" key="6">
    <source>
        <dbReference type="ARBA" id="ARBA00023049"/>
    </source>
</evidence>
<dbReference type="PANTHER" id="PTHR43660:SF1">
    <property type="entry name" value="DIPEPTIDYL CARBOXYPEPTIDASE"/>
    <property type="match status" value="1"/>
</dbReference>
<name>A0A916QWB8_9RHOB</name>
<evidence type="ECO:0000259" key="8">
    <source>
        <dbReference type="Pfam" id="PF01432"/>
    </source>
</evidence>
<dbReference type="InterPro" id="IPR001567">
    <property type="entry name" value="Pept_M3A_M3B_dom"/>
</dbReference>
<evidence type="ECO:0000256" key="1">
    <source>
        <dbReference type="ARBA" id="ARBA00006040"/>
    </source>
</evidence>
<dbReference type="SUPFAM" id="SSF55486">
    <property type="entry name" value="Metalloproteases ('zincins'), catalytic domain"/>
    <property type="match status" value="1"/>
</dbReference>
<dbReference type="FunFam" id="3.40.390.10:FF:000009">
    <property type="entry name" value="Oligopeptidase A"/>
    <property type="match status" value="1"/>
</dbReference>
<keyword evidence="10" id="KW-1185">Reference proteome</keyword>
<organism evidence="9 10">
    <name type="scientific">Neptunicoccus cionae</name>
    <dbReference type="NCBI Taxonomy" id="2035344"/>
    <lineage>
        <taxon>Bacteria</taxon>
        <taxon>Pseudomonadati</taxon>
        <taxon>Pseudomonadota</taxon>
        <taxon>Alphaproteobacteria</taxon>
        <taxon>Rhodobacterales</taxon>
        <taxon>Paracoccaceae</taxon>
        <taxon>Neptunicoccus</taxon>
    </lineage>
</organism>
<sequence>MFSGASDMSTQNPFLSDWSGPFALPPFAQISDADFAPAFEEAFKQSRAAINEIADNPEPASYANTIDALEQADGLMDKVAGVFFNLTGADSNPEREALQRDLSPRFASFSSETVMNEALFARVDGLYHNREALNLGAEQLRVLELYHRMFVRAGAQLEGAAKARLPEVTKRLAELGTAFSQNLLADEREWFMELGENDLDGLPDFLKAAAKSAAQERGLEGYVITLSRSLIAPFLQFSARRNLREKAYIAWGKRGENGGKTDNIDIVRETLALRQERANLLGYDTFADFKLEPEMAKTPEAVRELLMAVWEPAKAAANADAARLTELMHDDGVNGDLEPWDWRYYAEKLRAAEYDLDEAELKPYFQLDQMIEAAFDTANRLFGLTFHALDVPLYHKDARAWEVRKGDRHMAVFIGDYFARSSKRSGAWCSRFRAQSNLDADIRPITVNVCNFAKAPEGEPNLLTFDDARTLFHEFGHALHSMLSDVHYPMISGTSVARDFVELPSQLYEHWLSVPDVLEKYARHAETGAPIPKALLDKLLAAENFDMGFSTVEYTASALVDLAFHSDTPPVDPLARQAEILKGLGMPAAIRMRHATPHFAHVFSGDGYSSGYYSYMWSEVMDADAFAAFEETGDPFNPELAAKLHDHIYSAGGKAEGADLYTAFRGSLPKVDALLKGRGLPPAP</sequence>
<comment type="similarity">
    <text evidence="1 7">Belongs to the peptidase M3 family.</text>
</comment>
<dbReference type="GO" id="GO:0004180">
    <property type="term" value="F:carboxypeptidase activity"/>
    <property type="evidence" value="ECO:0007669"/>
    <property type="project" value="TreeGrafter"/>
</dbReference>
<dbReference type="GO" id="GO:0006508">
    <property type="term" value="P:proteolysis"/>
    <property type="evidence" value="ECO:0007669"/>
    <property type="project" value="UniProtKB-KW"/>
</dbReference>
<dbReference type="InterPro" id="IPR024077">
    <property type="entry name" value="Neurolysin/TOP_dom2"/>
</dbReference>
<dbReference type="GO" id="GO:0046872">
    <property type="term" value="F:metal ion binding"/>
    <property type="evidence" value="ECO:0007669"/>
    <property type="project" value="UniProtKB-UniRule"/>
</dbReference>
<proteinExistence type="inferred from homology"/>
<evidence type="ECO:0000256" key="3">
    <source>
        <dbReference type="ARBA" id="ARBA00022723"/>
    </source>
</evidence>
<evidence type="ECO:0000256" key="4">
    <source>
        <dbReference type="ARBA" id="ARBA00022801"/>
    </source>
</evidence>
<comment type="caution">
    <text evidence="9">The sequence shown here is derived from an EMBL/GenBank/DDBJ whole genome shotgun (WGS) entry which is preliminary data.</text>
</comment>
<dbReference type="Gene3D" id="1.10.1370.10">
    <property type="entry name" value="Neurolysin, domain 3"/>
    <property type="match status" value="1"/>
</dbReference>
<keyword evidence="6 7" id="KW-0482">Metalloprotease</keyword>
<accession>A0A916QWB8</accession>
<gene>
    <name evidence="9" type="ORF">GCM10011498_15190</name>
</gene>
<evidence type="ECO:0000256" key="7">
    <source>
        <dbReference type="RuleBase" id="RU003435"/>
    </source>
</evidence>
<reference evidence="9" key="2">
    <citation type="submission" date="2020-09" db="EMBL/GenBank/DDBJ databases">
        <authorList>
            <person name="Sun Q."/>
            <person name="Zhou Y."/>
        </authorList>
    </citation>
    <scope>NUCLEOTIDE SEQUENCE</scope>
    <source>
        <strain evidence="9">CGMCC 1.15880</strain>
    </source>
</reference>
<evidence type="ECO:0000256" key="5">
    <source>
        <dbReference type="ARBA" id="ARBA00022833"/>
    </source>
</evidence>
<dbReference type="InterPro" id="IPR024079">
    <property type="entry name" value="MetalloPept_cat_dom_sf"/>
</dbReference>
<comment type="cofactor">
    <cofactor evidence="7">
        <name>Zn(2+)</name>
        <dbReference type="ChEBI" id="CHEBI:29105"/>
    </cofactor>
    <text evidence="7">Binds 1 zinc ion.</text>
</comment>
<keyword evidence="5 7" id="KW-0862">Zinc</keyword>
<dbReference type="PANTHER" id="PTHR43660">
    <property type="entry name" value="DIPEPTIDYL CARBOXYPEPTIDASE"/>
    <property type="match status" value="1"/>
</dbReference>
<dbReference type="Pfam" id="PF01432">
    <property type="entry name" value="Peptidase_M3"/>
    <property type="match status" value="1"/>
</dbReference>
<dbReference type="CDD" id="cd06456">
    <property type="entry name" value="M3A_DCP"/>
    <property type="match status" value="1"/>
</dbReference>
<dbReference type="Proteomes" id="UP000628017">
    <property type="component" value="Unassembled WGS sequence"/>
</dbReference>
<dbReference type="InterPro" id="IPR045090">
    <property type="entry name" value="Pept_M3A_M3B"/>
</dbReference>
<dbReference type="GO" id="GO:0005829">
    <property type="term" value="C:cytosol"/>
    <property type="evidence" value="ECO:0007669"/>
    <property type="project" value="TreeGrafter"/>
</dbReference>
<keyword evidence="2 7" id="KW-0645">Protease</keyword>
<evidence type="ECO:0000313" key="9">
    <source>
        <dbReference type="EMBL" id="GGA15787.1"/>
    </source>
</evidence>
<keyword evidence="3 7" id="KW-0479">Metal-binding</keyword>